<organism evidence="2 3">
    <name type="scientific">Aureliella helgolandensis</name>
    <dbReference type="NCBI Taxonomy" id="2527968"/>
    <lineage>
        <taxon>Bacteria</taxon>
        <taxon>Pseudomonadati</taxon>
        <taxon>Planctomycetota</taxon>
        <taxon>Planctomycetia</taxon>
        <taxon>Pirellulales</taxon>
        <taxon>Pirellulaceae</taxon>
        <taxon>Aureliella</taxon>
    </lineage>
</organism>
<dbReference type="KEGG" id="ahel:Q31a_53450"/>
<accession>A0A518GED9</accession>
<reference evidence="2 3" key="1">
    <citation type="submission" date="2019-02" db="EMBL/GenBank/DDBJ databases">
        <title>Deep-cultivation of Planctomycetes and their phenomic and genomic characterization uncovers novel biology.</title>
        <authorList>
            <person name="Wiegand S."/>
            <person name="Jogler M."/>
            <person name="Boedeker C."/>
            <person name="Pinto D."/>
            <person name="Vollmers J."/>
            <person name="Rivas-Marin E."/>
            <person name="Kohn T."/>
            <person name="Peeters S.H."/>
            <person name="Heuer A."/>
            <person name="Rast P."/>
            <person name="Oberbeckmann S."/>
            <person name="Bunk B."/>
            <person name="Jeske O."/>
            <person name="Meyerdierks A."/>
            <person name="Storesund J.E."/>
            <person name="Kallscheuer N."/>
            <person name="Luecker S."/>
            <person name="Lage O.M."/>
            <person name="Pohl T."/>
            <person name="Merkel B.J."/>
            <person name="Hornburger P."/>
            <person name="Mueller R.-W."/>
            <person name="Bruemmer F."/>
            <person name="Labrenz M."/>
            <person name="Spormann A.M."/>
            <person name="Op den Camp H."/>
            <person name="Overmann J."/>
            <person name="Amann R."/>
            <person name="Jetten M.S.M."/>
            <person name="Mascher T."/>
            <person name="Medema M.H."/>
            <person name="Devos D.P."/>
            <person name="Kaster A.-K."/>
            <person name="Ovreas L."/>
            <person name="Rohde M."/>
            <person name="Galperin M.Y."/>
            <person name="Jogler C."/>
        </authorList>
    </citation>
    <scope>NUCLEOTIDE SEQUENCE [LARGE SCALE GENOMIC DNA]</scope>
    <source>
        <strain evidence="2 3">Q31a</strain>
    </source>
</reference>
<evidence type="ECO:0000313" key="3">
    <source>
        <dbReference type="Proteomes" id="UP000318017"/>
    </source>
</evidence>
<keyword evidence="1" id="KW-1133">Transmembrane helix</keyword>
<name>A0A518GED9_9BACT</name>
<gene>
    <name evidence="2" type="ORF">Q31a_53450</name>
</gene>
<proteinExistence type="predicted"/>
<feature type="transmembrane region" description="Helical" evidence="1">
    <location>
        <begin position="78"/>
        <end position="97"/>
    </location>
</feature>
<feature type="transmembrane region" description="Helical" evidence="1">
    <location>
        <begin position="30"/>
        <end position="48"/>
    </location>
</feature>
<dbReference type="AlphaFoldDB" id="A0A518GED9"/>
<sequence>MKVALFSLTNDNNKFCLLLERFAMRMQTPIRTLLVLTAVFGVVLSVGFNGIETIALMLPPAICVSVFVVLWRRHRPKSATVVLAAYLCLWLITAVFGPQSVRTSFERKMSSTGSENVSSQYNRHEDYALDRLAPRSTAPWHYITTRSTPCPLVVIADHGMMNPYNAGSGATEWIVWAGRPIGVLWRPSWWVRC</sequence>
<protein>
    <submittedName>
        <fullName evidence="2">Uncharacterized protein</fullName>
    </submittedName>
</protein>
<keyword evidence="1" id="KW-0472">Membrane</keyword>
<dbReference type="Proteomes" id="UP000318017">
    <property type="component" value="Chromosome"/>
</dbReference>
<keyword evidence="1" id="KW-0812">Transmembrane</keyword>
<evidence type="ECO:0000313" key="2">
    <source>
        <dbReference type="EMBL" id="QDV26965.1"/>
    </source>
</evidence>
<feature type="transmembrane region" description="Helical" evidence="1">
    <location>
        <begin position="54"/>
        <end position="71"/>
    </location>
</feature>
<keyword evidence="3" id="KW-1185">Reference proteome</keyword>
<evidence type="ECO:0000256" key="1">
    <source>
        <dbReference type="SAM" id="Phobius"/>
    </source>
</evidence>
<dbReference type="EMBL" id="CP036298">
    <property type="protein sequence ID" value="QDV26965.1"/>
    <property type="molecule type" value="Genomic_DNA"/>
</dbReference>